<keyword evidence="2" id="KW-0378">Hydrolase</keyword>
<dbReference type="PROSITE" id="PS50240">
    <property type="entry name" value="TRYPSIN_DOM"/>
    <property type="match status" value="1"/>
</dbReference>
<dbReference type="Pfam" id="PF00089">
    <property type="entry name" value="Trypsin"/>
    <property type="match status" value="1"/>
</dbReference>
<dbReference type="SMART" id="SM00020">
    <property type="entry name" value="Tryp_SPc"/>
    <property type="match status" value="1"/>
</dbReference>
<dbReference type="EMBL" id="CALOZG010000004">
    <property type="protein sequence ID" value="CAH4011862.1"/>
    <property type="molecule type" value="Genomic_DNA"/>
</dbReference>
<dbReference type="PANTHER" id="PTHR24250">
    <property type="entry name" value="CHYMOTRYPSIN-RELATED"/>
    <property type="match status" value="1"/>
</dbReference>
<comment type="caution">
    <text evidence="6">The sequence shown here is derived from an EMBL/GenBank/DDBJ whole genome shotgun (WGS) entry which is preliminary data.</text>
</comment>
<dbReference type="InterPro" id="IPR009003">
    <property type="entry name" value="Peptidase_S1_PA"/>
</dbReference>
<gene>
    <name evidence="6" type="ORF">PIBRA_LOCUS3194</name>
</gene>
<keyword evidence="7" id="KW-1185">Reference proteome</keyword>
<dbReference type="FunFam" id="2.40.10.10:FF:000073">
    <property type="entry name" value="Trypsin alpha"/>
    <property type="match status" value="1"/>
</dbReference>
<dbReference type="InterPro" id="IPR043504">
    <property type="entry name" value="Peptidase_S1_PA_chymotrypsin"/>
</dbReference>
<evidence type="ECO:0000256" key="2">
    <source>
        <dbReference type="ARBA" id="ARBA00022801"/>
    </source>
</evidence>
<keyword evidence="3" id="KW-0720">Serine protease</keyword>
<sequence length="242" mass="26610">MYRSQVKNVPEDAAPYQVSVQMIISGEFTHFCGGAIISTEFVLTAAECTQGKEAEDLRILVGTNNLSSGGTTYDIDLIIEHYAYNPDTFNHDLSLLRVSEDIQFNESVNQILLAEEGEEGIRCILSGWGNTDENGENSDILQYIIVDILTLRQCQQELSDVAVVTEEEICAEATTDESLGSCVGDIGAPLLRFLDGKLVGIKSGTIGCNQTNPYLFASIAAENNYSWIDIETYANRRNITNM</sequence>
<organism evidence="6 7">
    <name type="scientific">Pieris brassicae</name>
    <name type="common">White butterfly</name>
    <name type="synonym">Large white butterfly</name>
    <dbReference type="NCBI Taxonomy" id="7116"/>
    <lineage>
        <taxon>Eukaryota</taxon>
        <taxon>Metazoa</taxon>
        <taxon>Ecdysozoa</taxon>
        <taxon>Arthropoda</taxon>
        <taxon>Hexapoda</taxon>
        <taxon>Insecta</taxon>
        <taxon>Pterygota</taxon>
        <taxon>Neoptera</taxon>
        <taxon>Endopterygota</taxon>
        <taxon>Lepidoptera</taxon>
        <taxon>Glossata</taxon>
        <taxon>Ditrysia</taxon>
        <taxon>Papilionoidea</taxon>
        <taxon>Pieridae</taxon>
        <taxon>Pierinae</taxon>
        <taxon>Pieris</taxon>
    </lineage>
</organism>
<proteinExistence type="predicted"/>
<dbReference type="InterPro" id="IPR001254">
    <property type="entry name" value="Trypsin_dom"/>
</dbReference>
<accession>A0A9P0T915</accession>
<evidence type="ECO:0000256" key="3">
    <source>
        <dbReference type="ARBA" id="ARBA00022825"/>
    </source>
</evidence>
<evidence type="ECO:0000256" key="4">
    <source>
        <dbReference type="ARBA" id="ARBA00023157"/>
    </source>
</evidence>
<reference evidence="6" key="1">
    <citation type="submission" date="2022-05" db="EMBL/GenBank/DDBJ databases">
        <authorList>
            <person name="Okamura Y."/>
        </authorList>
    </citation>
    <scope>NUCLEOTIDE SEQUENCE</scope>
</reference>
<dbReference type="AlphaFoldDB" id="A0A9P0T915"/>
<protein>
    <recommendedName>
        <fullName evidence="5">Peptidase S1 domain-containing protein</fullName>
    </recommendedName>
</protein>
<evidence type="ECO:0000259" key="5">
    <source>
        <dbReference type="PROSITE" id="PS50240"/>
    </source>
</evidence>
<keyword evidence="4" id="KW-1015">Disulfide bond</keyword>
<evidence type="ECO:0000313" key="6">
    <source>
        <dbReference type="EMBL" id="CAH4011862.1"/>
    </source>
</evidence>
<dbReference type="SUPFAM" id="SSF50494">
    <property type="entry name" value="Trypsin-like serine proteases"/>
    <property type="match status" value="1"/>
</dbReference>
<dbReference type="GO" id="GO:0006508">
    <property type="term" value="P:proteolysis"/>
    <property type="evidence" value="ECO:0007669"/>
    <property type="project" value="UniProtKB-KW"/>
</dbReference>
<feature type="domain" description="Peptidase S1" evidence="5">
    <location>
        <begin position="1"/>
        <end position="233"/>
    </location>
</feature>
<dbReference type="PANTHER" id="PTHR24250:SF50">
    <property type="entry name" value="PEPTIDASE S1 DOMAIN-CONTAINING PROTEIN"/>
    <property type="match status" value="1"/>
</dbReference>
<dbReference type="GO" id="GO:0004252">
    <property type="term" value="F:serine-type endopeptidase activity"/>
    <property type="evidence" value="ECO:0007669"/>
    <property type="project" value="InterPro"/>
</dbReference>
<dbReference type="Proteomes" id="UP001152562">
    <property type="component" value="Unassembled WGS sequence"/>
</dbReference>
<evidence type="ECO:0000313" key="7">
    <source>
        <dbReference type="Proteomes" id="UP001152562"/>
    </source>
</evidence>
<dbReference type="PRINTS" id="PR00722">
    <property type="entry name" value="CHYMOTRYPSIN"/>
</dbReference>
<dbReference type="CDD" id="cd00190">
    <property type="entry name" value="Tryp_SPc"/>
    <property type="match status" value="1"/>
</dbReference>
<evidence type="ECO:0000256" key="1">
    <source>
        <dbReference type="ARBA" id="ARBA00022670"/>
    </source>
</evidence>
<name>A0A9P0T915_PIEBR</name>
<dbReference type="InterPro" id="IPR001314">
    <property type="entry name" value="Peptidase_S1A"/>
</dbReference>
<dbReference type="Gene3D" id="2.40.10.10">
    <property type="entry name" value="Trypsin-like serine proteases"/>
    <property type="match status" value="2"/>
</dbReference>
<keyword evidence="1" id="KW-0645">Protease</keyword>